<keyword evidence="2" id="KW-0732">Signal</keyword>
<dbReference type="InterPro" id="IPR050801">
    <property type="entry name" value="Ca-Dep_Lectins_ImmuneDev"/>
</dbReference>
<evidence type="ECO:0000256" key="1">
    <source>
        <dbReference type="ARBA" id="ARBA00023157"/>
    </source>
</evidence>
<dbReference type="CDD" id="cd00037">
    <property type="entry name" value="CLECT"/>
    <property type="match status" value="1"/>
</dbReference>
<dbReference type="AlphaFoldDB" id="A0AAW0XPQ0"/>
<dbReference type="InterPro" id="IPR016186">
    <property type="entry name" value="C-type_lectin-like/link_sf"/>
</dbReference>
<protein>
    <recommendedName>
        <fullName evidence="3">C-type lectin domain-containing protein</fullName>
    </recommendedName>
</protein>
<dbReference type="InterPro" id="IPR001304">
    <property type="entry name" value="C-type_lectin-like"/>
</dbReference>
<sequence length="215" mass="24221">MRGPSTFLLSWGLCFLASDNEFLPSHWRRSLYTRTPDEGLFSVALDEDCLVRMGSCHQVVCLLLATALCRANVIVSPKESRCFEGFFQIGESCFQDVVHRRLSWNAARRECQAIGGDLASPLNVLVLQDELQRRHGPEMTFWVGASDVAEEGVWRWVTGRPVDSDIWAFDQPNNCCGGEDCALIGTSWHPPLNDNRCTNPRNFVCEVRAIPPEFN</sequence>
<dbReference type="PANTHER" id="PTHR22801">
    <property type="entry name" value="LITHOSTATHINE"/>
    <property type="match status" value="1"/>
</dbReference>
<feature type="chain" id="PRO_5043844536" description="C-type lectin domain-containing protein" evidence="2">
    <location>
        <begin position="20"/>
        <end position="215"/>
    </location>
</feature>
<dbReference type="Gene3D" id="3.10.100.10">
    <property type="entry name" value="Mannose-Binding Protein A, subunit A"/>
    <property type="match status" value="1"/>
</dbReference>
<dbReference type="PROSITE" id="PS00615">
    <property type="entry name" value="C_TYPE_LECTIN_1"/>
    <property type="match status" value="1"/>
</dbReference>
<gene>
    <name evidence="4" type="ORF">OTU49_017063</name>
</gene>
<evidence type="ECO:0000313" key="4">
    <source>
        <dbReference type="EMBL" id="KAK8746516.1"/>
    </source>
</evidence>
<keyword evidence="5" id="KW-1185">Reference proteome</keyword>
<evidence type="ECO:0000313" key="5">
    <source>
        <dbReference type="Proteomes" id="UP001445076"/>
    </source>
</evidence>
<reference evidence="4 5" key="1">
    <citation type="journal article" date="2024" name="BMC Genomics">
        <title>Genome assembly of redclaw crayfish (Cherax quadricarinatus) provides insights into its immune adaptation and hypoxia tolerance.</title>
        <authorList>
            <person name="Liu Z."/>
            <person name="Zheng J."/>
            <person name="Li H."/>
            <person name="Fang K."/>
            <person name="Wang S."/>
            <person name="He J."/>
            <person name="Zhou D."/>
            <person name="Weng S."/>
            <person name="Chi M."/>
            <person name="Gu Z."/>
            <person name="He J."/>
            <person name="Li F."/>
            <person name="Wang M."/>
        </authorList>
    </citation>
    <scope>NUCLEOTIDE SEQUENCE [LARGE SCALE GENOMIC DNA]</scope>
    <source>
        <strain evidence="4">ZL_2023a</strain>
    </source>
</reference>
<dbReference type="SUPFAM" id="SSF56436">
    <property type="entry name" value="C-type lectin-like"/>
    <property type="match status" value="1"/>
</dbReference>
<keyword evidence="1" id="KW-1015">Disulfide bond</keyword>
<organism evidence="4 5">
    <name type="scientific">Cherax quadricarinatus</name>
    <name type="common">Australian red claw crayfish</name>
    <dbReference type="NCBI Taxonomy" id="27406"/>
    <lineage>
        <taxon>Eukaryota</taxon>
        <taxon>Metazoa</taxon>
        <taxon>Ecdysozoa</taxon>
        <taxon>Arthropoda</taxon>
        <taxon>Crustacea</taxon>
        <taxon>Multicrustacea</taxon>
        <taxon>Malacostraca</taxon>
        <taxon>Eumalacostraca</taxon>
        <taxon>Eucarida</taxon>
        <taxon>Decapoda</taxon>
        <taxon>Pleocyemata</taxon>
        <taxon>Astacidea</taxon>
        <taxon>Parastacoidea</taxon>
        <taxon>Parastacidae</taxon>
        <taxon>Cherax</taxon>
    </lineage>
</organism>
<evidence type="ECO:0000259" key="3">
    <source>
        <dbReference type="PROSITE" id="PS50041"/>
    </source>
</evidence>
<accession>A0AAW0XPQ0</accession>
<comment type="caution">
    <text evidence="4">The sequence shown here is derived from an EMBL/GenBank/DDBJ whole genome shotgun (WGS) entry which is preliminary data.</text>
</comment>
<feature type="signal peptide" evidence="2">
    <location>
        <begin position="1"/>
        <end position="19"/>
    </location>
</feature>
<evidence type="ECO:0000256" key="2">
    <source>
        <dbReference type="SAM" id="SignalP"/>
    </source>
</evidence>
<name>A0AAW0XPQ0_CHEQU</name>
<dbReference type="Proteomes" id="UP001445076">
    <property type="component" value="Unassembled WGS sequence"/>
</dbReference>
<feature type="domain" description="C-type lectin" evidence="3">
    <location>
        <begin position="89"/>
        <end position="206"/>
    </location>
</feature>
<proteinExistence type="predicted"/>
<dbReference type="PROSITE" id="PS50041">
    <property type="entry name" value="C_TYPE_LECTIN_2"/>
    <property type="match status" value="1"/>
</dbReference>
<dbReference type="PANTHER" id="PTHR22801:SF63">
    <property type="entry name" value="C-TYPE LECTIN DOMAIN-CONTAINING PROTEIN"/>
    <property type="match status" value="1"/>
</dbReference>
<dbReference type="EMBL" id="JARKIK010000017">
    <property type="protein sequence ID" value="KAK8746516.1"/>
    <property type="molecule type" value="Genomic_DNA"/>
</dbReference>
<dbReference type="InterPro" id="IPR018378">
    <property type="entry name" value="C-type_lectin_CS"/>
</dbReference>
<dbReference type="SMART" id="SM00034">
    <property type="entry name" value="CLECT"/>
    <property type="match status" value="1"/>
</dbReference>
<dbReference type="Pfam" id="PF00059">
    <property type="entry name" value="Lectin_C"/>
    <property type="match status" value="1"/>
</dbReference>
<dbReference type="InterPro" id="IPR016187">
    <property type="entry name" value="CTDL_fold"/>
</dbReference>